<evidence type="ECO:0000313" key="2">
    <source>
        <dbReference type="EMBL" id="GFR78186.1"/>
    </source>
</evidence>
<evidence type="ECO:0000256" key="1">
    <source>
        <dbReference type="SAM" id="Phobius"/>
    </source>
</evidence>
<reference evidence="2 3" key="1">
    <citation type="journal article" date="2021" name="Elife">
        <title>Chloroplast acquisition without the gene transfer in kleptoplastic sea slugs, Plakobranchus ocellatus.</title>
        <authorList>
            <person name="Maeda T."/>
            <person name="Takahashi S."/>
            <person name="Yoshida T."/>
            <person name="Shimamura S."/>
            <person name="Takaki Y."/>
            <person name="Nagai Y."/>
            <person name="Toyoda A."/>
            <person name="Suzuki Y."/>
            <person name="Arimoto A."/>
            <person name="Ishii H."/>
            <person name="Satoh N."/>
            <person name="Nishiyama T."/>
            <person name="Hasebe M."/>
            <person name="Maruyama T."/>
            <person name="Minagawa J."/>
            <person name="Obokata J."/>
            <person name="Shigenobu S."/>
        </authorList>
    </citation>
    <scope>NUCLEOTIDE SEQUENCE [LARGE SCALE GENOMIC DNA]</scope>
</reference>
<keyword evidence="1" id="KW-0812">Transmembrane</keyword>
<keyword evidence="1" id="KW-1133">Transmembrane helix</keyword>
<comment type="caution">
    <text evidence="2">The sequence shown here is derived from an EMBL/GenBank/DDBJ whole genome shotgun (WGS) entry which is preliminary data.</text>
</comment>
<keyword evidence="3" id="KW-1185">Reference proteome</keyword>
<evidence type="ECO:0000313" key="3">
    <source>
        <dbReference type="Proteomes" id="UP000762676"/>
    </source>
</evidence>
<dbReference type="AlphaFoldDB" id="A0AAV4G0J1"/>
<protein>
    <submittedName>
        <fullName evidence="2">Uncharacterized protein</fullName>
    </submittedName>
</protein>
<organism evidence="2 3">
    <name type="scientific">Elysia marginata</name>
    <dbReference type="NCBI Taxonomy" id="1093978"/>
    <lineage>
        <taxon>Eukaryota</taxon>
        <taxon>Metazoa</taxon>
        <taxon>Spiralia</taxon>
        <taxon>Lophotrochozoa</taxon>
        <taxon>Mollusca</taxon>
        <taxon>Gastropoda</taxon>
        <taxon>Heterobranchia</taxon>
        <taxon>Euthyneura</taxon>
        <taxon>Panpulmonata</taxon>
        <taxon>Sacoglossa</taxon>
        <taxon>Placobranchoidea</taxon>
        <taxon>Plakobranchidae</taxon>
        <taxon>Elysia</taxon>
    </lineage>
</organism>
<keyword evidence="1" id="KW-0472">Membrane</keyword>
<dbReference type="EMBL" id="BMAT01004692">
    <property type="protein sequence ID" value="GFR78186.1"/>
    <property type="molecule type" value="Genomic_DNA"/>
</dbReference>
<feature type="transmembrane region" description="Helical" evidence="1">
    <location>
        <begin position="48"/>
        <end position="69"/>
    </location>
</feature>
<proteinExistence type="predicted"/>
<accession>A0AAV4G0J1</accession>
<gene>
    <name evidence="2" type="ORF">ElyMa_002254700</name>
</gene>
<name>A0AAV4G0J1_9GAST</name>
<dbReference type="Proteomes" id="UP000762676">
    <property type="component" value="Unassembled WGS sequence"/>
</dbReference>
<sequence>MKPSSPPVTVACRARSLQVCRELQAPKKQEDITSTKIKERSLDSYVQMLKIVTVSVLGFLVCLLIIITVKTYKSQLDISLF</sequence>